<evidence type="ECO:0000313" key="4">
    <source>
        <dbReference type="Proteomes" id="UP000605846"/>
    </source>
</evidence>
<sequence length="404" mass="46630">MHEQLPFPGELLIYDYRKEVPPIRGDAIKVLQWNVERNYEHEAIIATLRKLDPDIAILQEIDIHCKRSGGRNHMQELCETLSLKGGFVCEFQELDSPLRRPRDEGGGVHGNAILSKYDVTFGILHHRYHGYNWDRDGEKLREPRKGKRYTLIGTVQAPHLPPLRCYSVHLEVFTGIIGRISAFSEIFEDAALHVKGTPHQLIFGDLNTMAHSIARLSSKYARDRYRYLSLGQTESAWWDQKLLRFHRSDGPVNYLLAQAAIPAFLQSFISFLIGSSTHERWSGFPPGVLRMARNPGFYDPWDPEDVTLENPEYFGLFKGKLDWTLLRCLEVTQKWCGNKDYSASDHAYLMVEAIPDKPDQIEQEYMTWLHRRQRPLKSHPFIHARISMALLVLLSMVVLNVIIS</sequence>
<feature type="domain" description="Endonuclease/exonuclease/phosphatase" evidence="2">
    <location>
        <begin position="31"/>
        <end position="235"/>
    </location>
</feature>
<dbReference type="SUPFAM" id="SSF56219">
    <property type="entry name" value="DNase I-like"/>
    <property type="match status" value="1"/>
</dbReference>
<evidence type="ECO:0000256" key="1">
    <source>
        <dbReference type="SAM" id="Phobius"/>
    </source>
</evidence>
<name>A0A8H7EQ34_9FUNG</name>
<protein>
    <recommendedName>
        <fullName evidence="2">Endonuclease/exonuclease/phosphatase domain-containing protein</fullName>
    </recommendedName>
</protein>
<comment type="caution">
    <text evidence="3">The sequence shown here is derived from an EMBL/GenBank/DDBJ whole genome shotgun (WGS) entry which is preliminary data.</text>
</comment>
<gene>
    <name evidence="3" type="ORF">EC973_000366</name>
</gene>
<dbReference type="Proteomes" id="UP000605846">
    <property type="component" value="Unassembled WGS sequence"/>
</dbReference>
<evidence type="ECO:0000259" key="2">
    <source>
        <dbReference type="Pfam" id="PF03372"/>
    </source>
</evidence>
<dbReference type="Pfam" id="PF03372">
    <property type="entry name" value="Exo_endo_phos"/>
    <property type="match status" value="1"/>
</dbReference>
<dbReference type="InterPro" id="IPR005135">
    <property type="entry name" value="Endo/exonuclease/phosphatase"/>
</dbReference>
<dbReference type="InterPro" id="IPR036691">
    <property type="entry name" value="Endo/exonu/phosph_ase_sf"/>
</dbReference>
<keyword evidence="4" id="KW-1185">Reference proteome</keyword>
<keyword evidence="1" id="KW-1133">Transmembrane helix</keyword>
<dbReference type="AlphaFoldDB" id="A0A8H7EQ34"/>
<reference evidence="3" key="1">
    <citation type="submission" date="2020-01" db="EMBL/GenBank/DDBJ databases">
        <title>Genome Sequencing of Three Apophysomyces-Like Fungal Strains Confirms a Novel Fungal Genus in the Mucoromycota with divergent Burkholderia-like Endosymbiotic Bacteria.</title>
        <authorList>
            <person name="Stajich J.E."/>
            <person name="Macias A.M."/>
            <person name="Carter-House D."/>
            <person name="Lovett B."/>
            <person name="Kasson L.R."/>
            <person name="Berry K."/>
            <person name="Grigoriev I."/>
            <person name="Chang Y."/>
            <person name="Spatafora J."/>
            <person name="Kasson M.T."/>
        </authorList>
    </citation>
    <scope>NUCLEOTIDE SEQUENCE</scope>
    <source>
        <strain evidence="3">NRRL A-21654</strain>
    </source>
</reference>
<keyword evidence="1" id="KW-0812">Transmembrane</keyword>
<dbReference type="EMBL" id="JABAYA010000102">
    <property type="protein sequence ID" value="KAF7725200.1"/>
    <property type="molecule type" value="Genomic_DNA"/>
</dbReference>
<dbReference type="Gene3D" id="3.60.10.10">
    <property type="entry name" value="Endonuclease/exonuclease/phosphatase"/>
    <property type="match status" value="1"/>
</dbReference>
<evidence type="ECO:0000313" key="3">
    <source>
        <dbReference type="EMBL" id="KAF7725200.1"/>
    </source>
</evidence>
<organism evidence="3 4">
    <name type="scientific">Apophysomyces ossiformis</name>
    <dbReference type="NCBI Taxonomy" id="679940"/>
    <lineage>
        <taxon>Eukaryota</taxon>
        <taxon>Fungi</taxon>
        <taxon>Fungi incertae sedis</taxon>
        <taxon>Mucoromycota</taxon>
        <taxon>Mucoromycotina</taxon>
        <taxon>Mucoromycetes</taxon>
        <taxon>Mucorales</taxon>
        <taxon>Mucorineae</taxon>
        <taxon>Mucoraceae</taxon>
        <taxon>Apophysomyces</taxon>
    </lineage>
</organism>
<accession>A0A8H7EQ34</accession>
<feature type="transmembrane region" description="Helical" evidence="1">
    <location>
        <begin position="381"/>
        <end position="403"/>
    </location>
</feature>
<dbReference type="GO" id="GO:0003824">
    <property type="term" value="F:catalytic activity"/>
    <property type="evidence" value="ECO:0007669"/>
    <property type="project" value="InterPro"/>
</dbReference>
<keyword evidence="1" id="KW-0472">Membrane</keyword>
<proteinExistence type="predicted"/>
<dbReference type="OrthoDB" id="200415at2759"/>